<dbReference type="PRINTS" id="PR00081">
    <property type="entry name" value="GDHRDH"/>
</dbReference>
<dbReference type="InterPro" id="IPR036291">
    <property type="entry name" value="NAD(P)-bd_dom_sf"/>
</dbReference>
<dbReference type="EMBL" id="CP045652">
    <property type="protein sequence ID" value="QGA25904.1"/>
    <property type="molecule type" value="Genomic_DNA"/>
</dbReference>
<dbReference type="Proteomes" id="UP000326921">
    <property type="component" value="Chromosome"/>
</dbReference>
<dbReference type="Pfam" id="PF13561">
    <property type="entry name" value="adh_short_C2"/>
    <property type="match status" value="1"/>
</dbReference>
<dbReference type="Gene3D" id="3.40.50.720">
    <property type="entry name" value="NAD(P)-binding Rossmann-like Domain"/>
    <property type="match status" value="1"/>
</dbReference>
<keyword evidence="3" id="KW-1185">Reference proteome</keyword>
<dbReference type="FunFam" id="3.40.50.720:FF:000084">
    <property type="entry name" value="Short-chain dehydrogenase reductase"/>
    <property type="match status" value="1"/>
</dbReference>
<evidence type="ECO:0000313" key="3">
    <source>
        <dbReference type="Proteomes" id="UP000326921"/>
    </source>
</evidence>
<protein>
    <submittedName>
        <fullName evidence="2">SDR family oxidoreductase</fullName>
    </submittedName>
</protein>
<sequence length="249" mass="26991">MDFGNLSNKRAFITGSCEGIGFAIATLLVAMGCEVIIHDKSDEEKCRLAAHKIDPKGSLCREFVVGDLGRMEELNHIQSQLSNVDILVLNASTQSRIDFELLDKAIFDQEVNTNVWSSIALVQRVIPHMKDSKWGRIVTLGSVQEVKPHPKMAIYASMKAATSNLVKNLALQYASLGITVNNVAPGVVATARNIEALSNEEYAATMLQKIPIGSFAKPEDCAGIVAFLVSELGNYITGQTIYCDGGMSL</sequence>
<gene>
    <name evidence="2" type="ORF">GFH32_06045</name>
</gene>
<name>A0A5Q0Q9F9_9SPHI</name>
<reference evidence="2 3" key="1">
    <citation type="submission" date="2019-10" db="EMBL/GenBank/DDBJ databases">
        <authorList>
            <person name="Dong K."/>
        </authorList>
    </citation>
    <scope>NUCLEOTIDE SEQUENCE [LARGE SCALE GENOMIC DNA]</scope>
    <source>
        <strain evidence="3">dk4302</strain>
    </source>
</reference>
<dbReference type="PRINTS" id="PR00080">
    <property type="entry name" value="SDRFAMILY"/>
</dbReference>
<dbReference type="AlphaFoldDB" id="A0A5Q0Q9F9"/>
<accession>A0A5Q0Q9F9</accession>
<dbReference type="InterPro" id="IPR002347">
    <property type="entry name" value="SDR_fam"/>
</dbReference>
<evidence type="ECO:0000313" key="2">
    <source>
        <dbReference type="EMBL" id="QGA25904.1"/>
    </source>
</evidence>
<dbReference type="RefSeq" id="WP_153510235.1">
    <property type="nucleotide sequence ID" value="NZ_CP045652.1"/>
</dbReference>
<proteinExistence type="inferred from homology"/>
<comment type="similarity">
    <text evidence="1">Belongs to the short-chain dehydrogenases/reductases (SDR) family.</text>
</comment>
<dbReference type="InterPro" id="IPR050259">
    <property type="entry name" value="SDR"/>
</dbReference>
<evidence type="ECO:0000256" key="1">
    <source>
        <dbReference type="ARBA" id="ARBA00006484"/>
    </source>
</evidence>
<dbReference type="SUPFAM" id="SSF51735">
    <property type="entry name" value="NAD(P)-binding Rossmann-fold domains"/>
    <property type="match status" value="1"/>
</dbReference>
<dbReference type="KEGG" id="sphe:GFH32_06045"/>
<dbReference type="PANTHER" id="PTHR42879:SF6">
    <property type="entry name" value="NADPH-DEPENDENT REDUCTASE BACG"/>
    <property type="match status" value="1"/>
</dbReference>
<dbReference type="CDD" id="cd05233">
    <property type="entry name" value="SDR_c"/>
    <property type="match status" value="1"/>
</dbReference>
<organism evidence="2 3">
    <name type="scientific">Sphingobacterium zhuxiongii</name>
    <dbReference type="NCBI Taxonomy" id="2662364"/>
    <lineage>
        <taxon>Bacteria</taxon>
        <taxon>Pseudomonadati</taxon>
        <taxon>Bacteroidota</taxon>
        <taxon>Sphingobacteriia</taxon>
        <taxon>Sphingobacteriales</taxon>
        <taxon>Sphingobacteriaceae</taxon>
        <taxon>Sphingobacterium</taxon>
    </lineage>
</organism>
<dbReference type="PANTHER" id="PTHR42879">
    <property type="entry name" value="3-OXOACYL-(ACYL-CARRIER-PROTEIN) REDUCTASE"/>
    <property type="match status" value="1"/>
</dbReference>